<evidence type="ECO:0000256" key="5">
    <source>
        <dbReference type="ARBA" id="ARBA00023175"/>
    </source>
</evidence>
<evidence type="ECO:0000256" key="1">
    <source>
        <dbReference type="ARBA" id="ARBA00010899"/>
    </source>
</evidence>
<organism evidence="10 11">
    <name type="scientific">Pseudocercospora musae</name>
    <dbReference type="NCBI Taxonomy" id="113226"/>
    <lineage>
        <taxon>Eukaryota</taxon>
        <taxon>Fungi</taxon>
        <taxon>Dikarya</taxon>
        <taxon>Ascomycota</taxon>
        <taxon>Pezizomycotina</taxon>
        <taxon>Dothideomycetes</taxon>
        <taxon>Dothideomycetidae</taxon>
        <taxon>Mycosphaerellales</taxon>
        <taxon>Mycosphaerellaceae</taxon>
        <taxon>Pseudocercospora</taxon>
    </lineage>
</organism>
<evidence type="ECO:0000256" key="6">
    <source>
        <dbReference type="PROSITE-ProRule" id="PRU00283"/>
    </source>
</evidence>
<dbReference type="InterPro" id="IPR019821">
    <property type="entry name" value="Kinesin_motor_CS"/>
</dbReference>
<evidence type="ECO:0000313" key="10">
    <source>
        <dbReference type="EMBL" id="KXT12960.1"/>
    </source>
</evidence>
<dbReference type="PRINTS" id="PR00380">
    <property type="entry name" value="KINESINHEAVY"/>
</dbReference>
<dbReference type="EMBL" id="LFZO01000134">
    <property type="protein sequence ID" value="KXT12960.1"/>
    <property type="molecule type" value="Genomic_DNA"/>
</dbReference>
<feature type="compositionally biased region" description="Polar residues" evidence="8">
    <location>
        <begin position="26"/>
        <end position="48"/>
    </location>
</feature>
<proteinExistence type="inferred from homology"/>
<sequence length="1074" mass="118020">MERPQSQLENVRPSGLKPPSRLPALSGNNASRTLQETTSSDLNARTASGNGNGNGPAAAPTNAYSYGHAIVPSKHKVYGLPEPPTKRKTLAERAAEPLRSHIPSKSSISSGFGSRPKTNLDYYRNPANTAISSSTNAARPNSRQANGVPRYPAPRAVKSSLNLHAQAQYDDQESDGETSVVGRRDGTPVLSFNHHAASNGNSLHIRKTRTHSNLRQQNSLQSQSASARSQHLSTAIASDCRDSSASSAQSSRQSSNSSSSSSTSTSTAPTQQDTMQPGGPVGARKPSREVSLSAAFAGLSLTPRLNSVSRHRPSLESIMEEKSPSKIPKFACAPQASLRHTQSAQVLRTPSPLKQKQSIAGLRTPVSNTRHREVMPVFLTKEALTPVAAFDTNVRLDSMEKMFNSLKSDMAKANDSKEAIETSLELYKTQAAELQAEKRDLASQCKSLSSDLERARTELHTTSTDLRQVRRDHERELHDLERKHDKELADLRFKQEREESRVEREREKEADRLRKEMEEAKSAWEKEKDREISDMATQHWDELDQIKTAQEKELSDLRAKVHELEEAGESRATESAFEVQLLRDTVASTQSQLDASNATIASLMSRITTFEARISTLEQEKNSLISKAHFLEGNQEAQSQEFTVMQQKMEEAIAVKEATVETLRKEEALRRKLNAMILELRGNIRVFVRTRPLLKGEDDPAKVEYLDQDSLEGCKEMVVHAPTTQTATGKQRNEKHQYDFDRVFTPGTPNPTVFEECRDLIQSVVDGYNVSILSYGQTGSGKTYGMTGPEGIIPSSIRMLLSEMGRLKEKGWEYAVEANFVEVYNETLNDLLGDAKTWDDTDDLGASVRGKKKEKHEIHHDAATGKTTVTNLTTIGLWPPPNDDGNWPPPAPVDTDGEDGELAVSYTEKAVTNLLDTAAKNRRVAATKANERSSRSHSIFMLTLKGSCPASGEHSEGVLNLVDLAGSERLKQSGAEGSRMKETQAINKSLSSLGDVIAALANKSGNSEAHVPYRNSKLTYLLQSSLGGTTAGKSSRTLMLLHLSPLQAHWQESRSSLLFGSKVHGTHIGTAKKR</sequence>
<dbReference type="GO" id="GO:0008017">
    <property type="term" value="F:microtubule binding"/>
    <property type="evidence" value="ECO:0007669"/>
    <property type="project" value="InterPro"/>
</dbReference>
<keyword evidence="7" id="KW-0175">Coiled coil</keyword>
<dbReference type="InterPro" id="IPR036961">
    <property type="entry name" value="Kinesin_motor_dom_sf"/>
</dbReference>
<dbReference type="OrthoDB" id="3176171at2759"/>
<feature type="region of interest" description="Disordered" evidence="8">
    <location>
        <begin position="167"/>
        <end position="288"/>
    </location>
</feature>
<dbReference type="STRING" id="113226.A0A139IE14"/>
<feature type="compositionally biased region" description="Low complexity" evidence="8">
    <location>
        <begin position="243"/>
        <end position="272"/>
    </location>
</feature>
<feature type="region of interest" description="Disordered" evidence="8">
    <location>
        <begin position="1"/>
        <end position="63"/>
    </location>
</feature>
<feature type="compositionally biased region" description="Low complexity" evidence="8">
    <location>
        <begin position="127"/>
        <end position="138"/>
    </location>
</feature>
<evidence type="ECO:0000256" key="2">
    <source>
        <dbReference type="ARBA" id="ARBA00022701"/>
    </source>
</evidence>
<keyword evidence="4 6" id="KW-0067">ATP-binding</keyword>
<dbReference type="SMART" id="SM00129">
    <property type="entry name" value="KISc"/>
    <property type="match status" value="1"/>
</dbReference>
<dbReference type="Pfam" id="PF16796">
    <property type="entry name" value="Microtub_bd"/>
    <property type="match status" value="1"/>
</dbReference>
<evidence type="ECO:0000256" key="8">
    <source>
        <dbReference type="SAM" id="MobiDB-lite"/>
    </source>
</evidence>
<evidence type="ECO:0000259" key="9">
    <source>
        <dbReference type="PROSITE" id="PS50067"/>
    </source>
</evidence>
<dbReference type="PROSITE" id="PS00411">
    <property type="entry name" value="KINESIN_MOTOR_1"/>
    <property type="match status" value="1"/>
</dbReference>
<keyword evidence="3 6" id="KW-0547">Nucleotide-binding</keyword>
<keyword evidence="11" id="KW-1185">Reference proteome</keyword>
<keyword evidence="5 6" id="KW-0505">Motor protein</keyword>
<evidence type="ECO:0000313" key="11">
    <source>
        <dbReference type="Proteomes" id="UP000073492"/>
    </source>
</evidence>
<dbReference type="PANTHER" id="PTHR47972">
    <property type="entry name" value="KINESIN-LIKE PROTEIN KLP-3"/>
    <property type="match status" value="1"/>
</dbReference>
<dbReference type="GO" id="GO:0007018">
    <property type="term" value="P:microtubule-based movement"/>
    <property type="evidence" value="ECO:0007669"/>
    <property type="project" value="InterPro"/>
</dbReference>
<accession>A0A139IE14</accession>
<evidence type="ECO:0000256" key="3">
    <source>
        <dbReference type="ARBA" id="ARBA00022741"/>
    </source>
</evidence>
<dbReference type="PANTHER" id="PTHR47972:SF45">
    <property type="entry name" value="PROTEIN CLARET SEGREGATIONAL"/>
    <property type="match status" value="1"/>
</dbReference>
<dbReference type="InterPro" id="IPR031852">
    <property type="entry name" value="Vik1/Cik1_MT-bd"/>
</dbReference>
<dbReference type="Pfam" id="PF00225">
    <property type="entry name" value="Kinesin"/>
    <property type="match status" value="1"/>
</dbReference>
<feature type="domain" description="Kinesin motor" evidence="9">
    <location>
        <begin position="683"/>
        <end position="1066"/>
    </location>
</feature>
<dbReference type="GO" id="GO:0005524">
    <property type="term" value="F:ATP binding"/>
    <property type="evidence" value="ECO:0007669"/>
    <property type="project" value="UniProtKB-UniRule"/>
</dbReference>
<feature type="coiled-coil region" evidence="7">
    <location>
        <begin position="600"/>
        <end position="666"/>
    </location>
</feature>
<dbReference type="InterPro" id="IPR027640">
    <property type="entry name" value="Kinesin-like_fam"/>
</dbReference>
<dbReference type="PROSITE" id="PS50067">
    <property type="entry name" value="KINESIN_MOTOR_2"/>
    <property type="match status" value="1"/>
</dbReference>
<dbReference type="InterPro" id="IPR027417">
    <property type="entry name" value="P-loop_NTPase"/>
</dbReference>
<dbReference type="GO" id="GO:0005874">
    <property type="term" value="C:microtubule"/>
    <property type="evidence" value="ECO:0007669"/>
    <property type="project" value="UniProtKB-KW"/>
</dbReference>
<dbReference type="SUPFAM" id="SSF52540">
    <property type="entry name" value="P-loop containing nucleoside triphosphate hydrolases"/>
    <property type="match status" value="1"/>
</dbReference>
<feature type="region of interest" description="Disordered" evidence="8">
    <location>
        <begin position="75"/>
        <end position="154"/>
    </location>
</feature>
<dbReference type="AlphaFoldDB" id="A0A139IE14"/>
<keyword evidence="2" id="KW-0493">Microtubule</keyword>
<feature type="compositionally biased region" description="Basic and acidic residues" evidence="8">
    <location>
        <begin position="89"/>
        <end position="99"/>
    </location>
</feature>
<dbReference type="Proteomes" id="UP000073492">
    <property type="component" value="Unassembled WGS sequence"/>
</dbReference>
<comment type="similarity">
    <text evidence="1">Belongs to the TRAFAC class myosin-kinesin ATPase superfamily. Kinesin family. KIN-14 subfamily.</text>
</comment>
<evidence type="ECO:0000256" key="7">
    <source>
        <dbReference type="SAM" id="Coils"/>
    </source>
</evidence>
<protein>
    <recommendedName>
        <fullName evidence="9">Kinesin motor domain-containing protein</fullName>
    </recommendedName>
</protein>
<feature type="region of interest" description="Disordered" evidence="8">
    <location>
        <begin position="495"/>
        <end position="514"/>
    </location>
</feature>
<comment type="caution">
    <text evidence="10">The sequence shown here is derived from an EMBL/GenBank/DDBJ whole genome shotgun (WGS) entry which is preliminary data.</text>
</comment>
<dbReference type="GO" id="GO:0003777">
    <property type="term" value="F:microtubule motor activity"/>
    <property type="evidence" value="ECO:0007669"/>
    <property type="project" value="InterPro"/>
</dbReference>
<reference evidence="10 11" key="1">
    <citation type="submission" date="2015-07" db="EMBL/GenBank/DDBJ databases">
        <title>Comparative genomics of the Sigatoka disease complex on banana suggests a link between parallel evolutionary changes in Pseudocercospora fijiensis and Pseudocercospora eumusae and increased virulence on the banana host.</title>
        <authorList>
            <person name="Chang T.-C."/>
            <person name="Salvucci A."/>
            <person name="Crous P.W."/>
            <person name="Stergiopoulos I."/>
        </authorList>
    </citation>
    <scope>NUCLEOTIDE SEQUENCE [LARGE SCALE GENOMIC DNA]</scope>
    <source>
        <strain evidence="10 11">CBS 116634</strain>
    </source>
</reference>
<feature type="compositionally biased region" description="Low complexity" evidence="8">
    <location>
        <begin position="213"/>
        <end position="233"/>
    </location>
</feature>
<feature type="compositionally biased region" description="Low complexity" evidence="8">
    <location>
        <begin position="100"/>
        <end position="117"/>
    </location>
</feature>
<feature type="binding site" evidence="6">
    <location>
        <begin position="776"/>
        <end position="783"/>
    </location>
    <ligand>
        <name>ATP</name>
        <dbReference type="ChEBI" id="CHEBI:30616"/>
    </ligand>
</feature>
<evidence type="ECO:0000256" key="4">
    <source>
        <dbReference type="ARBA" id="ARBA00022840"/>
    </source>
</evidence>
<gene>
    <name evidence="10" type="ORF">AC579_4044</name>
</gene>
<dbReference type="InterPro" id="IPR001752">
    <property type="entry name" value="Kinesin_motor_dom"/>
</dbReference>
<dbReference type="Gene3D" id="3.40.850.10">
    <property type="entry name" value="Kinesin motor domain"/>
    <property type="match status" value="1"/>
</dbReference>
<name>A0A139IE14_9PEZI</name>